<feature type="compositionally biased region" description="Basic residues" evidence="9">
    <location>
        <begin position="15"/>
        <end position="31"/>
    </location>
</feature>
<comment type="similarity">
    <text evidence="2">Belongs to the AOR/FOR family.</text>
</comment>
<evidence type="ECO:0000256" key="7">
    <source>
        <dbReference type="ARBA" id="ARBA00023014"/>
    </source>
</evidence>
<evidence type="ECO:0000313" key="12">
    <source>
        <dbReference type="Proteomes" id="UP001320159"/>
    </source>
</evidence>
<protein>
    <submittedName>
        <fullName evidence="11">Aldehyde:ferredoxin oxidoreductase</fullName>
    </submittedName>
</protein>
<dbReference type="InterPro" id="IPR001203">
    <property type="entry name" value="OxRdtase_Ald_Fedxn_C"/>
</dbReference>
<keyword evidence="7" id="KW-0411">Iron-sulfur</keyword>
<dbReference type="AlphaFoldDB" id="A0AAP2RBB5"/>
<dbReference type="GO" id="GO:0046872">
    <property type="term" value="F:metal ion binding"/>
    <property type="evidence" value="ECO:0007669"/>
    <property type="project" value="UniProtKB-KW"/>
</dbReference>
<dbReference type="GO" id="GO:0009055">
    <property type="term" value="F:electron transfer activity"/>
    <property type="evidence" value="ECO:0007669"/>
    <property type="project" value="InterPro"/>
</dbReference>
<dbReference type="InterPro" id="IPR036021">
    <property type="entry name" value="Tungsten_al_ferr_oxy-like_C"/>
</dbReference>
<dbReference type="InterPro" id="IPR013983">
    <property type="entry name" value="Ald_Fedxn_OxRdtase_N"/>
</dbReference>
<dbReference type="InterPro" id="IPR013985">
    <property type="entry name" value="Ald_Fedxn_OxRdtase_dom3"/>
</dbReference>
<keyword evidence="6" id="KW-0408">Iron</keyword>
<keyword evidence="4" id="KW-0479">Metal-binding</keyword>
<keyword evidence="5" id="KW-0560">Oxidoreductase</keyword>
<dbReference type="GO" id="GO:0016625">
    <property type="term" value="F:oxidoreductase activity, acting on the aldehyde or oxo group of donors, iron-sulfur protein as acceptor"/>
    <property type="evidence" value="ECO:0007669"/>
    <property type="project" value="InterPro"/>
</dbReference>
<evidence type="ECO:0000256" key="6">
    <source>
        <dbReference type="ARBA" id="ARBA00023004"/>
    </source>
</evidence>
<dbReference type="Pfam" id="PF02730">
    <property type="entry name" value="AFOR_N"/>
    <property type="match status" value="1"/>
</dbReference>
<gene>
    <name evidence="11" type="ORF">CUJ83_05260</name>
</gene>
<dbReference type="InterPro" id="IPR036503">
    <property type="entry name" value="Ald_Fedxn_OxRdtase_N_sf"/>
</dbReference>
<dbReference type="SMART" id="SM00790">
    <property type="entry name" value="AFOR_N"/>
    <property type="match status" value="1"/>
</dbReference>
<name>A0AAP2RBB5_9EURY</name>
<dbReference type="PANTHER" id="PTHR30038:SF8">
    <property type="entry name" value="ALDEHYDE FERREDOXIN OXIDOREDUCTASE"/>
    <property type="match status" value="1"/>
</dbReference>
<dbReference type="GO" id="GO:0051539">
    <property type="term" value="F:4 iron, 4 sulfur cluster binding"/>
    <property type="evidence" value="ECO:0007669"/>
    <property type="project" value="UniProtKB-KW"/>
</dbReference>
<evidence type="ECO:0000256" key="3">
    <source>
        <dbReference type="ARBA" id="ARBA00022485"/>
    </source>
</evidence>
<evidence type="ECO:0000256" key="2">
    <source>
        <dbReference type="ARBA" id="ARBA00011032"/>
    </source>
</evidence>
<feature type="domain" description="Aldehyde ferredoxin oxidoreductase N-terminal" evidence="10">
    <location>
        <begin position="41"/>
        <end position="241"/>
    </location>
</feature>
<comment type="cofactor">
    <cofactor evidence="1">
        <name>[4Fe-4S] cluster</name>
        <dbReference type="ChEBI" id="CHEBI:49883"/>
    </cofactor>
</comment>
<keyword evidence="3" id="KW-0004">4Fe-4S</keyword>
<feature type="region of interest" description="Disordered" evidence="9">
    <location>
        <begin position="1"/>
        <end position="32"/>
    </location>
</feature>
<evidence type="ECO:0000256" key="4">
    <source>
        <dbReference type="ARBA" id="ARBA00022723"/>
    </source>
</evidence>
<dbReference type="EMBL" id="PGCK01000003">
    <property type="protein sequence ID" value="MCD1294406.1"/>
    <property type="molecule type" value="Genomic_DNA"/>
</dbReference>
<evidence type="ECO:0000256" key="5">
    <source>
        <dbReference type="ARBA" id="ARBA00023002"/>
    </source>
</evidence>
<organism evidence="11 12">
    <name type="scientific">Methanooceanicella nereidis</name>
    <dbReference type="NCBI Taxonomy" id="2052831"/>
    <lineage>
        <taxon>Archaea</taxon>
        <taxon>Methanobacteriati</taxon>
        <taxon>Methanobacteriota</taxon>
        <taxon>Stenosarchaea group</taxon>
        <taxon>Methanomicrobia</taxon>
        <taxon>Methanocellales</taxon>
        <taxon>Methanocellaceae</taxon>
        <taxon>Methanooceanicella</taxon>
    </lineage>
</organism>
<evidence type="ECO:0000313" key="11">
    <source>
        <dbReference type="EMBL" id="MCD1294406.1"/>
    </source>
</evidence>
<evidence type="ECO:0000256" key="1">
    <source>
        <dbReference type="ARBA" id="ARBA00001966"/>
    </source>
</evidence>
<keyword evidence="12" id="KW-1185">Reference proteome</keyword>
<sequence>MFWLWKRPKSQPDQRKKHQRKRRRKRRRRLPRVLPHDPLSRVLYIDLTKKSFKVKDRSDLFEKYIGGAGVGIQLLKEECPKGIDPYDPSNPIVFAVGPLTSLFPLASKTVAMFKSPHTGYLGESHAGGRSAVAIRMAGYGALVIKGSSSRPVYLAIHEDSINFRDASALWGMESNFTVGRIIRENEPAAGMRTIMRIGKAGEKLVSYACVTTESYRHFGRLGLGAVFGSKKLKAVLVSGKRTIPTANKSEYRKLYDELYHTAVESPLMKKYHDLGTAENIEPLNMLGGMPTRNLLTAKFESAKEISGDSIAENYLGRRLACSHCPVGCIHIAALRIPYEDETYFYKTSMISYDYEPIYALGTMLGVSDPKGLLKLMDHVESWALDAMTTGVVLAWATEAFEKGLVSEKDTMGLKLAWGDYNTYIKAAHNIMDQPNDFYAALARGVEHASSIYGGSDFALSFGKNEMAGYHTGPGTHVGHLIGARHSHLDNAGYSVDQKILAKKQLSPEELADALMEEEKWRQILSSLTICFFARGIYTPEVTLRALKLTGFELAKEDLDRIGDEILREKNRFKVREGFSLDNVRIPKRIFETPTPLGQLDEAFIRKAVEHFKKKMLEEVAPEKGGAEKAEA</sequence>
<dbReference type="Gene3D" id="3.60.9.10">
    <property type="entry name" value="Aldehyde ferredoxin oxidoreductase, N-terminal domain"/>
    <property type="match status" value="1"/>
</dbReference>
<evidence type="ECO:0000256" key="8">
    <source>
        <dbReference type="ARBA" id="ARBA00049934"/>
    </source>
</evidence>
<dbReference type="InterPro" id="IPR013984">
    <property type="entry name" value="Ald_Fedxn_OxRdtase_dom2"/>
</dbReference>
<dbReference type="Proteomes" id="UP001320159">
    <property type="component" value="Unassembled WGS sequence"/>
</dbReference>
<dbReference type="Pfam" id="PF01314">
    <property type="entry name" value="AFOR_C"/>
    <property type="match status" value="1"/>
</dbReference>
<dbReference type="Gene3D" id="1.10.569.10">
    <property type="entry name" value="Aldehyde Ferredoxin Oxidoreductase Protein, subunit A, domain 2"/>
    <property type="match status" value="1"/>
</dbReference>
<comment type="caution">
    <text evidence="11">The sequence shown here is derived from an EMBL/GenBank/DDBJ whole genome shotgun (WGS) entry which is preliminary data.</text>
</comment>
<comment type="cofactor">
    <cofactor evidence="8">
        <name>tungstopterin</name>
        <dbReference type="ChEBI" id="CHEBI:30402"/>
    </cofactor>
</comment>
<evidence type="ECO:0000256" key="9">
    <source>
        <dbReference type="SAM" id="MobiDB-lite"/>
    </source>
</evidence>
<reference evidence="11 12" key="1">
    <citation type="submission" date="2017-11" db="EMBL/GenBank/DDBJ databases">
        <title>Isolation and Characterization of Family Methanocellaceae Species from Potential Methane Hydrate Area Offshore Southwestern Taiwan.</title>
        <authorList>
            <person name="Zhang W.-L."/>
            <person name="Chen W.-C."/>
            <person name="Lai M.-C."/>
            <person name="Chen S.-C."/>
        </authorList>
    </citation>
    <scope>NUCLEOTIDE SEQUENCE [LARGE SCALE GENOMIC DNA]</scope>
    <source>
        <strain evidence="11 12">CWC-04</strain>
    </source>
</reference>
<proteinExistence type="inferred from homology"/>
<accession>A0AAP2RBB5</accession>
<dbReference type="SUPFAM" id="SSF56228">
    <property type="entry name" value="Aldehyde ferredoxin oxidoreductase, N-terminal domain"/>
    <property type="match status" value="1"/>
</dbReference>
<dbReference type="PANTHER" id="PTHR30038">
    <property type="entry name" value="ALDEHYDE FERREDOXIN OXIDOREDUCTASE"/>
    <property type="match status" value="1"/>
</dbReference>
<dbReference type="SUPFAM" id="SSF48310">
    <property type="entry name" value="Aldehyde ferredoxin oxidoreductase, C-terminal domains"/>
    <property type="match status" value="1"/>
</dbReference>
<evidence type="ECO:0000259" key="10">
    <source>
        <dbReference type="SMART" id="SM00790"/>
    </source>
</evidence>
<dbReference type="Gene3D" id="1.10.599.10">
    <property type="entry name" value="Aldehyde Ferredoxin Oxidoreductase Protein, subunit A, domain 3"/>
    <property type="match status" value="1"/>
</dbReference>
<dbReference type="InterPro" id="IPR051919">
    <property type="entry name" value="W-dependent_AOR"/>
</dbReference>